<dbReference type="Proteomes" id="UP001151760">
    <property type="component" value="Unassembled WGS sequence"/>
</dbReference>
<evidence type="ECO:0000313" key="2">
    <source>
        <dbReference type="EMBL" id="GJS77682.1"/>
    </source>
</evidence>
<keyword evidence="3" id="KW-1185">Reference proteome</keyword>
<reference evidence="2" key="2">
    <citation type="submission" date="2022-01" db="EMBL/GenBank/DDBJ databases">
        <authorList>
            <person name="Yamashiro T."/>
            <person name="Shiraishi A."/>
            <person name="Satake H."/>
            <person name="Nakayama K."/>
        </authorList>
    </citation>
    <scope>NUCLEOTIDE SEQUENCE</scope>
</reference>
<organism evidence="2 3">
    <name type="scientific">Tanacetum coccineum</name>
    <dbReference type="NCBI Taxonomy" id="301880"/>
    <lineage>
        <taxon>Eukaryota</taxon>
        <taxon>Viridiplantae</taxon>
        <taxon>Streptophyta</taxon>
        <taxon>Embryophyta</taxon>
        <taxon>Tracheophyta</taxon>
        <taxon>Spermatophyta</taxon>
        <taxon>Magnoliopsida</taxon>
        <taxon>eudicotyledons</taxon>
        <taxon>Gunneridae</taxon>
        <taxon>Pentapetalae</taxon>
        <taxon>asterids</taxon>
        <taxon>campanulids</taxon>
        <taxon>Asterales</taxon>
        <taxon>Asteraceae</taxon>
        <taxon>Asteroideae</taxon>
        <taxon>Anthemideae</taxon>
        <taxon>Anthemidinae</taxon>
        <taxon>Tanacetum</taxon>
    </lineage>
</organism>
<proteinExistence type="predicted"/>
<reference evidence="2" key="1">
    <citation type="journal article" date="2022" name="Int. J. Mol. Sci.">
        <title>Draft Genome of Tanacetum Coccineum: Genomic Comparison of Closely Related Tanacetum-Family Plants.</title>
        <authorList>
            <person name="Yamashiro T."/>
            <person name="Shiraishi A."/>
            <person name="Nakayama K."/>
            <person name="Satake H."/>
        </authorList>
    </citation>
    <scope>NUCLEOTIDE SEQUENCE</scope>
</reference>
<gene>
    <name evidence="2" type="ORF">Tco_0727563</name>
</gene>
<protein>
    <submittedName>
        <fullName evidence="2">Uncharacterized protein</fullName>
    </submittedName>
</protein>
<comment type="caution">
    <text evidence="2">The sequence shown here is derived from an EMBL/GenBank/DDBJ whole genome shotgun (WGS) entry which is preliminary data.</text>
</comment>
<accession>A0ABQ4YL92</accession>
<feature type="region of interest" description="Disordered" evidence="1">
    <location>
        <begin position="29"/>
        <end position="53"/>
    </location>
</feature>
<evidence type="ECO:0000256" key="1">
    <source>
        <dbReference type="SAM" id="MobiDB-lite"/>
    </source>
</evidence>
<dbReference type="EMBL" id="BQNB010010466">
    <property type="protein sequence ID" value="GJS77682.1"/>
    <property type="molecule type" value="Genomic_DNA"/>
</dbReference>
<evidence type="ECO:0000313" key="3">
    <source>
        <dbReference type="Proteomes" id="UP001151760"/>
    </source>
</evidence>
<name>A0ABQ4YL92_9ASTR</name>
<sequence>MLTLLNYAINNGWIEWDVPLGDWKDIQKESQKRPPNMHWKERQSQFEAKHVKSKSKSSTLKKIQLEGLKLPNPKLYCKN</sequence>
<feature type="compositionally biased region" description="Basic and acidic residues" evidence="1">
    <location>
        <begin position="29"/>
        <end position="50"/>
    </location>
</feature>